<organism evidence="9 10">
    <name type="scientific">Goodea atripinnis</name>
    <dbReference type="NCBI Taxonomy" id="208336"/>
    <lineage>
        <taxon>Eukaryota</taxon>
        <taxon>Metazoa</taxon>
        <taxon>Chordata</taxon>
        <taxon>Craniata</taxon>
        <taxon>Vertebrata</taxon>
        <taxon>Euteleostomi</taxon>
        <taxon>Actinopterygii</taxon>
        <taxon>Neopterygii</taxon>
        <taxon>Teleostei</taxon>
        <taxon>Neoteleostei</taxon>
        <taxon>Acanthomorphata</taxon>
        <taxon>Ovalentaria</taxon>
        <taxon>Atherinomorphae</taxon>
        <taxon>Cyprinodontiformes</taxon>
        <taxon>Goodeidae</taxon>
        <taxon>Goodea</taxon>
    </lineage>
</organism>
<feature type="disulfide bond" evidence="6">
    <location>
        <begin position="49"/>
        <end position="56"/>
    </location>
</feature>
<evidence type="ECO:0000259" key="8">
    <source>
        <dbReference type="PROSITE" id="PS51150"/>
    </source>
</evidence>
<feature type="region of interest" description="Disordered" evidence="7">
    <location>
        <begin position="1"/>
        <end position="20"/>
    </location>
</feature>
<dbReference type="EMBL" id="JAHRIO010066235">
    <property type="protein sequence ID" value="MEQ2180150.1"/>
    <property type="molecule type" value="Genomic_DNA"/>
</dbReference>
<keyword evidence="10" id="KW-1185">Reference proteome</keyword>
<dbReference type="PROSITE" id="PS51150">
    <property type="entry name" value="AGOUTI_2"/>
    <property type="match status" value="1"/>
</dbReference>
<proteinExistence type="predicted"/>
<feature type="domain" description="Agouti" evidence="8">
    <location>
        <begin position="27"/>
        <end position="65"/>
    </location>
</feature>
<evidence type="ECO:0000256" key="1">
    <source>
        <dbReference type="ARBA" id="ARBA00004613"/>
    </source>
</evidence>
<dbReference type="PANTHER" id="PTHR16551:SF5">
    <property type="entry name" value="AGOUTI-RELATED PEPTIDE 2"/>
    <property type="match status" value="1"/>
</dbReference>
<dbReference type="InterPro" id="IPR036836">
    <property type="entry name" value="Agouti_dom_sf"/>
</dbReference>
<evidence type="ECO:0000256" key="2">
    <source>
        <dbReference type="ARBA" id="ARBA00022525"/>
    </source>
</evidence>
<evidence type="ECO:0000256" key="5">
    <source>
        <dbReference type="ARBA" id="ARBA00023157"/>
    </source>
</evidence>
<dbReference type="SUPFAM" id="SSF57055">
    <property type="entry name" value="Agouti-related protein"/>
    <property type="match status" value="1"/>
</dbReference>
<evidence type="ECO:0000313" key="9">
    <source>
        <dbReference type="EMBL" id="MEQ2180150.1"/>
    </source>
</evidence>
<gene>
    <name evidence="9" type="ORF">GOODEAATRI_032693</name>
</gene>
<comment type="caution">
    <text evidence="6">Lacks conserved residue(s) required for the propagation of feature annotation.</text>
</comment>
<evidence type="ECO:0000256" key="7">
    <source>
        <dbReference type="SAM" id="MobiDB-lite"/>
    </source>
</evidence>
<keyword evidence="4" id="KW-0960">Knottin</keyword>
<protein>
    <recommendedName>
        <fullName evidence="8">Agouti domain-containing protein</fullName>
    </recommendedName>
</protein>
<dbReference type="Pfam" id="PF05039">
    <property type="entry name" value="Agouti"/>
    <property type="match status" value="1"/>
</dbReference>
<dbReference type="Proteomes" id="UP001476798">
    <property type="component" value="Unassembled WGS sequence"/>
</dbReference>
<dbReference type="PANTHER" id="PTHR16551">
    <property type="entry name" value="AGOUTI RELATED"/>
    <property type="match status" value="1"/>
</dbReference>
<evidence type="ECO:0000256" key="4">
    <source>
        <dbReference type="ARBA" id="ARBA00022854"/>
    </source>
</evidence>
<sequence>KKSRIVSPPQNDVPHPKVAPNPSIPKCSQLGQSCVPLCGCCDPCAMCHCRFFNVICFCRKAKSQCGKKTLNSVKEKKTQGQNPKHALDQ</sequence>
<dbReference type="InterPro" id="IPR007733">
    <property type="entry name" value="Agouti"/>
</dbReference>
<keyword evidence="2" id="KW-0964">Secreted</keyword>
<comment type="subcellular location">
    <subcellularLocation>
        <location evidence="1">Secreted</location>
    </subcellularLocation>
</comment>
<dbReference type="Gene3D" id="4.10.760.10">
    <property type="entry name" value="Agouti domain"/>
    <property type="match status" value="1"/>
</dbReference>
<reference evidence="9 10" key="1">
    <citation type="submission" date="2021-06" db="EMBL/GenBank/DDBJ databases">
        <authorList>
            <person name="Palmer J.M."/>
        </authorList>
    </citation>
    <scope>NUCLEOTIDE SEQUENCE [LARGE SCALE GENOMIC DNA]</scope>
    <source>
        <strain evidence="9 10">GA_2019</strain>
        <tissue evidence="9">Muscle</tissue>
    </source>
</reference>
<evidence type="ECO:0000256" key="3">
    <source>
        <dbReference type="ARBA" id="ARBA00022729"/>
    </source>
</evidence>
<keyword evidence="3" id="KW-0732">Signal</keyword>
<name>A0ABV0P9M5_9TELE</name>
<feature type="non-terminal residue" evidence="9">
    <location>
        <position position="1"/>
    </location>
</feature>
<evidence type="ECO:0000313" key="10">
    <source>
        <dbReference type="Proteomes" id="UP001476798"/>
    </source>
</evidence>
<evidence type="ECO:0000256" key="6">
    <source>
        <dbReference type="PROSITE-ProRule" id="PRU00494"/>
    </source>
</evidence>
<keyword evidence="5 6" id="KW-1015">Disulfide bond</keyword>
<feature type="disulfide bond" evidence="6">
    <location>
        <begin position="44"/>
        <end position="65"/>
    </location>
</feature>
<feature type="disulfide bond" evidence="6">
    <location>
        <begin position="40"/>
        <end position="58"/>
    </location>
</feature>
<comment type="caution">
    <text evidence="9">The sequence shown here is derived from an EMBL/GenBank/DDBJ whole genome shotgun (WGS) entry which is preliminary data.</text>
</comment>
<accession>A0ABV0P9M5</accession>
<dbReference type="InterPro" id="IPR027300">
    <property type="entry name" value="Agouti_dom"/>
</dbReference>